<feature type="compositionally biased region" description="Basic and acidic residues" evidence="1">
    <location>
        <begin position="259"/>
        <end position="269"/>
    </location>
</feature>
<keyword evidence="3" id="KW-1185">Reference proteome</keyword>
<dbReference type="AlphaFoldDB" id="A0A4V1IPE0"/>
<name>A0A4V1IPE0_9FUNG</name>
<evidence type="ECO:0000313" key="3">
    <source>
        <dbReference type="Proteomes" id="UP000269721"/>
    </source>
</evidence>
<feature type="region of interest" description="Disordered" evidence="1">
    <location>
        <begin position="259"/>
        <end position="305"/>
    </location>
</feature>
<gene>
    <name evidence="2" type="ORF">BDK51DRAFT_50659</name>
</gene>
<feature type="compositionally biased region" description="Low complexity" evidence="1">
    <location>
        <begin position="54"/>
        <end position="72"/>
    </location>
</feature>
<accession>A0A4V1IPE0</accession>
<proteinExistence type="predicted"/>
<evidence type="ECO:0000256" key="1">
    <source>
        <dbReference type="SAM" id="MobiDB-lite"/>
    </source>
</evidence>
<feature type="region of interest" description="Disordered" evidence="1">
    <location>
        <begin position="34"/>
        <end position="72"/>
    </location>
</feature>
<feature type="region of interest" description="Disordered" evidence="1">
    <location>
        <begin position="150"/>
        <end position="169"/>
    </location>
</feature>
<reference evidence="3" key="1">
    <citation type="journal article" date="2018" name="Nat. Microbiol.">
        <title>Leveraging single-cell genomics to expand the fungal tree of life.</title>
        <authorList>
            <person name="Ahrendt S.R."/>
            <person name="Quandt C.A."/>
            <person name="Ciobanu D."/>
            <person name="Clum A."/>
            <person name="Salamov A."/>
            <person name="Andreopoulos B."/>
            <person name="Cheng J.F."/>
            <person name="Woyke T."/>
            <person name="Pelin A."/>
            <person name="Henrissat B."/>
            <person name="Reynolds N.K."/>
            <person name="Benny G.L."/>
            <person name="Smith M.E."/>
            <person name="James T.Y."/>
            <person name="Grigoriev I.V."/>
        </authorList>
    </citation>
    <scope>NUCLEOTIDE SEQUENCE [LARGE SCALE GENOMIC DNA]</scope>
</reference>
<dbReference type="EMBL" id="ML002169">
    <property type="protein sequence ID" value="RKO82727.1"/>
    <property type="molecule type" value="Genomic_DNA"/>
</dbReference>
<organism evidence="2 3">
    <name type="scientific">Blyttiomyces helicus</name>
    <dbReference type="NCBI Taxonomy" id="388810"/>
    <lineage>
        <taxon>Eukaryota</taxon>
        <taxon>Fungi</taxon>
        <taxon>Fungi incertae sedis</taxon>
        <taxon>Chytridiomycota</taxon>
        <taxon>Chytridiomycota incertae sedis</taxon>
        <taxon>Chytridiomycetes</taxon>
        <taxon>Chytridiomycetes incertae sedis</taxon>
        <taxon>Blyttiomyces</taxon>
    </lineage>
</organism>
<feature type="region of interest" description="Disordered" evidence="1">
    <location>
        <begin position="105"/>
        <end position="131"/>
    </location>
</feature>
<feature type="compositionally biased region" description="Pro residues" evidence="1">
    <location>
        <begin position="44"/>
        <end position="53"/>
    </location>
</feature>
<sequence>MTRFGSYQHFGVSSFSPLTTSSWLSGFAAPVTSSTLSPHLTTPRAPPSAPTTPPASSSAATSPPASSSATTTLPSYTFLSQTTAAIAGGAGGGANLLRVEKVRRARKGAHIQSSPSSGSARSSRQHDEEAHVFQDGPGAATLEPALSITGLSSHSLSSPPPTERPAPSTPEVLADIHIRNGEESFLPRPDFEDFRPAVEPHLPLITIEKVQKAVRIDNSKIPRHTKIWNSPRGSISSVRTFTSHQSGRLVCSRLDDLPLGDEHPKRPMDPGRGFRVRCSRRRADVGRGGPSEPPVVDVGESAVEP</sequence>
<dbReference type="Proteomes" id="UP000269721">
    <property type="component" value="Unassembled WGS sequence"/>
</dbReference>
<feature type="compositionally biased region" description="Low complexity" evidence="1">
    <location>
        <begin position="113"/>
        <end position="122"/>
    </location>
</feature>
<feature type="compositionally biased region" description="Pro residues" evidence="1">
    <location>
        <begin position="158"/>
        <end position="168"/>
    </location>
</feature>
<protein>
    <submittedName>
        <fullName evidence="2">Uncharacterized protein</fullName>
    </submittedName>
</protein>
<evidence type="ECO:0000313" key="2">
    <source>
        <dbReference type="EMBL" id="RKO82727.1"/>
    </source>
</evidence>
<feature type="compositionally biased region" description="Low complexity" evidence="1">
    <location>
        <begin position="34"/>
        <end position="43"/>
    </location>
</feature>